<feature type="transmembrane region" description="Helical" evidence="1">
    <location>
        <begin position="24"/>
        <end position="45"/>
    </location>
</feature>
<accession>A0AAJ4D1Q5</accession>
<sequence>MGGFIVLLVGGIIGGIIGRRNFETFLGFFSGMAVAALLTLVPYAVSETETVPVGENPIYALKDVGQVEGSFFIGTGSFEEEQYFFYVTNKGEGKTIDKQLVKDSTLIEDNGSHPKIVKCDEKFKSKFARFMFGEYKGDITYKIYVPEGTVTTDFTVDMK</sequence>
<dbReference type="EMBL" id="CP035232">
    <property type="protein sequence ID" value="QAT64665.1"/>
    <property type="molecule type" value="Genomic_DNA"/>
</dbReference>
<keyword evidence="1" id="KW-0472">Membrane</keyword>
<proteinExistence type="predicted"/>
<dbReference type="Proteomes" id="UP000288675">
    <property type="component" value="Chromosome"/>
</dbReference>
<keyword evidence="1" id="KW-0812">Transmembrane</keyword>
<evidence type="ECO:0000256" key="1">
    <source>
        <dbReference type="SAM" id="Phobius"/>
    </source>
</evidence>
<organism evidence="2 3">
    <name type="scientific">Bacillus glycinifermentans</name>
    <dbReference type="NCBI Taxonomy" id="1664069"/>
    <lineage>
        <taxon>Bacteria</taxon>
        <taxon>Bacillati</taxon>
        <taxon>Bacillota</taxon>
        <taxon>Bacilli</taxon>
        <taxon>Bacillales</taxon>
        <taxon>Bacillaceae</taxon>
        <taxon>Bacillus</taxon>
    </lineage>
</organism>
<dbReference type="AlphaFoldDB" id="A0AAJ4D1Q5"/>
<evidence type="ECO:0000313" key="3">
    <source>
        <dbReference type="Proteomes" id="UP000288675"/>
    </source>
</evidence>
<name>A0AAJ4D1Q5_9BACI</name>
<dbReference type="GeneID" id="82852413"/>
<evidence type="ECO:0000313" key="2">
    <source>
        <dbReference type="EMBL" id="QAT64665.1"/>
    </source>
</evidence>
<reference evidence="2 3" key="1">
    <citation type="submission" date="2019-01" db="EMBL/GenBank/DDBJ databases">
        <title>Genome sequence of Bacillus glycinifermentans SRCM103574.</title>
        <authorList>
            <person name="Kong H.-J."/>
            <person name="Jeong S.-Y."/>
            <person name="Jeong D.-Y."/>
        </authorList>
    </citation>
    <scope>NUCLEOTIDE SEQUENCE [LARGE SCALE GENOMIC DNA]</scope>
    <source>
        <strain evidence="2 3">SRCM103574</strain>
    </source>
</reference>
<gene>
    <name evidence="2" type="ORF">EQZ20_06935</name>
</gene>
<dbReference type="RefSeq" id="WP_128747953.1">
    <property type="nucleotide sequence ID" value="NZ_CP035232.1"/>
</dbReference>
<protein>
    <submittedName>
        <fullName evidence="2">Uncharacterized protein</fullName>
    </submittedName>
</protein>
<keyword evidence="1" id="KW-1133">Transmembrane helix</keyword>